<evidence type="ECO:0000313" key="2">
    <source>
        <dbReference type="EMBL" id="KAK4497889.1"/>
    </source>
</evidence>
<comment type="caution">
    <text evidence="2">The sequence shown here is derived from an EMBL/GenBank/DDBJ whole genome shotgun (WGS) entry which is preliminary data.</text>
</comment>
<feature type="region of interest" description="Disordered" evidence="1">
    <location>
        <begin position="420"/>
        <end position="441"/>
    </location>
</feature>
<evidence type="ECO:0000313" key="3">
    <source>
        <dbReference type="Proteomes" id="UP001305779"/>
    </source>
</evidence>
<dbReference type="Proteomes" id="UP001305779">
    <property type="component" value="Unassembled WGS sequence"/>
</dbReference>
<dbReference type="InterPro" id="IPR021858">
    <property type="entry name" value="Fun_TF"/>
</dbReference>
<accession>A0ABR0E8Y0</accession>
<organism evidence="2 3">
    <name type="scientific">Zasmidium cellare</name>
    <name type="common">Wine cellar mold</name>
    <name type="synonym">Racodium cellare</name>
    <dbReference type="NCBI Taxonomy" id="395010"/>
    <lineage>
        <taxon>Eukaryota</taxon>
        <taxon>Fungi</taxon>
        <taxon>Dikarya</taxon>
        <taxon>Ascomycota</taxon>
        <taxon>Pezizomycotina</taxon>
        <taxon>Dothideomycetes</taxon>
        <taxon>Dothideomycetidae</taxon>
        <taxon>Mycosphaerellales</taxon>
        <taxon>Mycosphaerellaceae</taxon>
        <taxon>Zasmidium</taxon>
    </lineage>
</organism>
<reference evidence="2 3" key="1">
    <citation type="journal article" date="2023" name="G3 (Bethesda)">
        <title>A chromosome-level genome assembly of Zasmidium syzygii isolated from banana leaves.</title>
        <authorList>
            <person name="van Westerhoven A.C."/>
            <person name="Mehrabi R."/>
            <person name="Talebi R."/>
            <person name="Steentjes M.B.F."/>
            <person name="Corcolon B."/>
            <person name="Chong P.A."/>
            <person name="Kema G.H.J."/>
            <person name="Seidl M.F."/>
        </authorList>
    </citation>
    <scope>NUCLEOTIDE SEQUENCE [LARGE SCALE GENOMIC DNA]</scope>
    <source>
        <strain evidence="2 3">P124</strain>
    </source>
</reference>
<name>A0ABR0E8Y0_ZASCE</name>
<sequence>MDGGARQRQEQMQEEIKCKVKENAHRRRGRHSVNIFPTQISANEGSQESCSLVNQDPPRNSSLPAADVGNSPAPSANAIKSTPEYDSYGCKWGGTATPGTKTLGKADTVHIAFYTENLFPFLFPFHHPACGKAWILELLLRSPVIRQATQCQSSYYLSLDQEALGPRSASEVLLDQTNDTFDVLSHALQIIINQGITKHLAGAVRVLTSIMQLHRFEAAATSFDNCQAHLNAAVALFKQLLESENEESVHVTCARSSFGRSSFDRVLQRLGSAISTFGAVRVEVTSAEQTAFRFSSALVVYEDIVASTVLEKAPRLYDYHNSLLVNRFDGTGPAIDLKTTIGCENWAILHIGEIAALDSWKKLCKKAGNLDVVELIQRATSIKTALDTNLASIQLRSASNVQNMEPVTLLDALNTAARSGQDQTPLVTQPIRGATQNPYND</sequence>
<feature type="compositionally biased region" description="Basic and acidic residues" evidence="1">
    <location>
        <begin position="1"/>
        <end position="23"/>
    </location>
</feature>
<protein>
    <submittedName>
        <fullName evidence="2">Uncharacterized protein</fullName>
    </submittedName>
</protein>
<gene>
    <name evidence="2" type="ORF">PRZ48_010544</name>
</gene>
<proteinExistence type="predicted"/>
<feature type="compositionally biased region" description="Polar residues" evidence="1">
    <location>
        <begin position="35"/>
        <end position="63"/>
    </location>
</feature>
<dbReference type="EMBL" id="JAXOVC010000008">
    <property type="protein sequence ID" value="KAK4497889.1"/>
    <property type="molecule type" value="Genomic_DNA"/>
</dbReference>
<dbReference type="Pfam" id="PF11951">
    <property type="entry name" value="Fungal_trans_2"/>
    <property type="match status" value="1"/>
</dbReference>
<keyword evidence="3" id="KW-1185">Reference proteome</keyword>
<evidence type="ECO:0000256" key="1">
    <source>
        <dbReference type="SAM" id="MobiDB-lite"/>
    </source>
</evidence>
<feature type="region of interest" description="Disordered" evidence="1">
    <location>
        <begin position="1"/>
        <end position="80"/>
    </location>
</feature>